<dbReference type="EMBL" id="CM042891">
    <property type="protein sequence ID" value="KAI4304003.1"/>
    <property type="molecule type" value="Genomic_DNA"/>
</dbReference>
<reference evidence="2" key="1">
    <citation type="journal article" date="2023" name="Front. Plant Sci.">
        <title>Chromosomal-level genome assembly of Melastoma candidum provides insights into trichome evolution.</title>
        <authorList>
            <person name="Zhong Y."/>
            <person name="Wu W."/>
            <person name="Sun C."/>
            <person name="Zou P."/>
            <person name="Liu Y."/>
            <person name="Dai S."/>
            <person name="Zhou R."/>
        </authorList>
    </citation>
    <scope>NUCLEOTIDE SEQUENCE [LARGE SCALE GENOMIC DNA]</scope>
</reference>
<evidence type="ECO:0000313" key="1">
    <source>
        <dbReference type="EMBL" id="KAI4304003.1"/>
    </source>
</evidence>
<protein>
    <submittedName>
        <fullName evidence="1">Uncharacterized protein</fullName>
    </submittedName>
</protein>
<organism evidence="1 2">
    <name type="scientific">Melastoma candidum</name>
    <dbReference type="NCBI Taxonomy" id="119954"/>
    <lineage>
        <taxon>Eukaryota</taxon>
        <taxon>Viridiplantae</taxon>
        <taxon>Streptophyta</taxon>
        <taxon>Embryophyta</taxon>
        <taxon>Tracheophyta</taxon>
        <taxon>Spermatophyta</taxon>
        <taxon>Magnoliopsida</taxon>
        <taxon>eudicotyledons</taxon>
        <taxon>Gunneridae</taxon>
        <taxon>Pentapetalae</taxon>
        <taxon>rosids</taxon>
        <taxon>malvids</taxon>
        <taxon>Myrtales</taxon>
        <taxon>Melastomataceae</taxon>
        <taxon>Melastomatoideae</taxon>
        <taxon>Melastomateae</taxon>
        <taxon>Melastoma</taxon>
    </lineage>
</organism>
<sequence>MDCVKNGCSIEQAGENEVLLVSSSRKRFYECIFCKRGFTNAQALGGHMNIHRKDRRRIGGADSKPVRASSSSLSRSHVAASKPYAPARDTNPCPSKYMESFFDVQYPSSLRRNYEILGANLSLKIGSSLDEDVDLGKIIKHEEHEEDEIDLELRLGYC</sequence>
<keyword evidence="2" id="KW-1185">Reference proteome</keyword>
<comment type="caution">
    <text evidence="1">The sequence shown here is derived from an EMBL/GenBank/DDBJ whole genome shotgun (WGS) entry which is preliminary data.</text>
</comment>
<gene>
    <name evidence="1" type="ORF">MLD38_039575</name>
</gene>
<dbReference type="Proteomes" id="UP001057402">
    <property type="component" value="Chromosome 12"/>
</dbReference>
<evidence type="ECO:0000313" key="2">
    <source>
        <dbReference type="Proteomes" id="UP001057402"/>
    </source>
</evidence>
<proteinExistence type="predicted"/>
<accession>A0ACB9L4V5</accession>
<name>A0ACB9L4V5_9MYRT</name>